<dbReference type="InterPro" id="IPR010982">
    <property type="entry name" value="Lambda_DNA-bd_dom_sf"/>
</dbReference>
<feature type="domain" description="HTH cro/C1-type" evidence="2">
    <location>
        <begin position="27"/>
        <end position="74"/>
    </location>
</feature>
<dbReference type="SMART" id="SM00530">
    <property type="entry name" value="HTH_XRE"/>
    <property type="match status" value="1"/>
</dbReference>
<organism evidence="3 4">
    <name type="scientific">Methylosinus sporium</name>
    <dbReference type="NCBI Taxonomy" id="428"/>
    <lineage>
        <taxon>Bacteria</taxon>
        <taxon>Pseudomonadati</taxon>
        <taxon>Pseudomonadota</taxon>
        <taxon>Alphaproteobacteria</taxon>
        <taxon>Hyphomicrobiales</taxon>
        <taxon>Methylocystaceae</taxon>
        <taxon>Methylosinus</taxon>
    </lineage>
</organism>
<dbReference type="NCBIfam" id="TIGR02607">
    <property type="entry name" value="antidote_HigA"/>
    <property type="match status" value="1"/>
</dbReference>
<evidence type="ECO:0000259" key="2">
    <source>
        <dbReference type="PROSITE" id="PS50943"/>
    </source>
</evidence>
<sequence length="106" mass="11528">MTDAPVTIGMRPPHPGVFIREEVLEPLDLSVAQAADALGVRRATLSDLVNGKAALSPEMALRIEKAFGMSMDTLLKMQAWFDACAMRDRSDQIAVKRFVPKASAQS</sequence>
<keyword evidence="1" id="KW-0238">DNA-binding</keyword>
<accession>A0A2U1SV61</accession>
<dbReference type="EMBL" id="PUIV01000002">
    <property type="protein sequence ID" value="PWB95497.1"/>
    <property type="molecule type" value="Genomic_DNA"/>
</dbReference>
<evidence type="ECO:0000313" key="4">
    <source>
        <dbReference type="Proteomes" id="UP000245137"/>
    </source>
</evidence>
<name>A0A2U1SV61_METSR</name>
<dbReference type="OrthoDB" id="7205516at2"/>
<protein>
    <submittedName>
        <fullName evidence="3">Addiction module antidote protein, HigA family</fullName>
    </submittedName>
</protein>
<evidence type="ECO:0000256" key="1">
    <source>
        <dbReference type="ARBA" id="ARBA00023125"/>
    </source>
</evidence>
<gene>
    <name evidence="3" type="primary">higA</name>
    <name evidence="3" type="ORF">C5689_02990</name>
</gene>
<comment type="caution">
    <text evidence="3">The sequence shown here is derived from an EMBL/GenBank/DDBJ whole genome shotgun (WGS) entry which is preliminary data.</text>
</comment>
<dbReference type="PANTHER" id="PTHR36924:SF1">
    <property type="entry name" value="ANTITOXIN HIGA-1"/>
    <property type="match status" value="1"/>
</dbReference>
<dbReference type="PANTHER" id="PTHR36924">
    <property type="entry name" value="ANTITOXIN HIGA-1"/>
    <property type="match status" value="1"/>
</dbReference>
<evidence type="ECO:0000313" key="3">
    <source>
        <dbReference type="EMBL" id="PWB95497.1"/>
    </source>
</evidence>
<dbReference type="Gene3D" id="1.10.260.40">
    <property type="entry name" value="lambda repressor-like DNA-binding domains"/>
    <property type="match status" value="1"/>
</dbReference>
<dbReference type="GO" id="GO:0003677">
    <property type="term" value="F:DNA binding"/>
    <property type="evidence" value="ECO:0007669"/>
    <property type="project" value="UniProtKB-KW"/>
</dbReference>
<dbReference type="CDD" id="cd00093">
    <property type="entry name" value="HTH_XRE"/>
    <property type="match status" value="1"/>
</dbReference>
<keyword evidence="4" id="KW-1185">Reference proteome</keyword>
<reference evidence="3 4" key="1">
    <citation type="journal article" date="2018" name="Appl. Microbiol. Biotechnol.">
        <title>Co-cultivation of the strictly anaerobic methanogen Methanosarcina barkeri with aerobic methanotrophs in an oxygen-limited membrane bioreactor.</title>
        <authorList>
            <person name="In 't Zandt M.H."/>
            <person name="van den Bosch T.J.M."/>
            <person name="Rijkers R."/>
            <person name="van Kessel M.A.H.J."/>
            <person name="Jetten M.S.M."/>
            <person name="Welte C.U."/>
        </authorList>
    </citation>
    <scope>NUCLEOTIDE SEQUENCE [LARGE SCALE GENOMIC DNA]</scope>
    <source>
        <strain evidence="3 4">DSM 17706</strain>
    </source>
</reference>
<dbReference type="RefSeq" id="WP_108915783.1">
    <property type="nucleotide sequence ID" value="NZ_BGJY01000001.1"/>
</dbReference>
<dbReference type="Proteomes" id="UP000245137">
    <property type="component" value="Unassembled WGS sequence"/>
</dbReference>
<dbReference type="Pfam" id="PF01381">
    <property type="entry name" value="HTH_3"/>
    <property type="match status" value="1"/>
</dbReference>
<dbReference type="InterPro" id="IPR013430">
    <property type="entry name" value="Toxin_antidote_HigA"/>
</dbReference>
<dbReference type="PROSITE" id="PS50943">
    <property type="entry name" value="HTH_CROC1"/>
    <property type="match status" value="1"/>
</dbReference>
<dbReference type="AlphaFoldDB" id="A0A2U1SV61"/>
<dbReference type="SUPFAM" id="SSF47413">
    <property type="entry name" value="lambda repressor-like DNA-binding domains"/>
    <property type="match status" value="1"/>
</dbReference>
<proteinExistence type="predicted"/>
<dbReference type="InterPro" id="IPR001387">
    <property type="entry name" value="Cro/C1-type_HTH"/>
</dbReference>